<name>D0LIF8_HALO1</name>
<gene>
    <name evidence="1" type="ordered locus">Hoch_5838</name>
</gene>
<protein>
    <submittedName>
        <fullName evidence="1">Uncharacterized protein</fullName>
    </submittedName>
</protein>
<dbReference type="SUPFAM" id="SSF55781">
    <property type="entry name" value="GAF domain-like"/>
    <property type="match status" value="1"/>
</dbReference>
<dbReference type="eggNOG" id="COG0845">
    <property type="taxonomic scope" value="Bacteria"/>
</dbReference>
<dbReference type="InterPro" id="IPR050739">
    <property type="entry name" value="MFP"/>
</dbReference>
<dbReference type="SUPFAM" id="SSF111369">
    <property type="entry name" value="HlyD-like secretion proteins"/>
    <property type="match status" value="1"/>
</dbReference>
<dbReference type="PANTHER" id="PTHR30386:SF17">
    <property type="entry name" value="ALKALINE PROTEASE SECRETION PROTEIN APRE"/>
    <property type="match status" value="1"/>
</dbReference>
<dbReference type="STRING" id="502025.Hoch_5838"/>
<organism evidence="1 2">
    <name type="scientific">Haliangium ochraceum (strain DSM 14365 / JCM 11303 / SMP-2)</name>
    <dbReference type="NCBI Taxonomy" id="502025"/>
    <lineage>
        <taxon>Bacteria</taxon>
        <taxon>Pseudomonadati</taxon>
        <taxon>Myxococcota</taxon>
        <taxon>Polyangia</taxon>
        <taxon>Haliangiales</taxon>
        <taxon>Kofleriaceae</taxon>
        <taxon>Haliangium</taxon>
    </lineage>
</organism>
<keyword evidence="2" id="KW-1185">Reference proteome</keyword>
<reference evidence="1 2" key="1">
    <citation type="journal article" date="2010" name="Stand. Genomic Sci.">
        <title>Complete genome sequence of Haliangium ochraceum type strain (SMP-2).</title>
        <authorList>
            <consortium name="US DOE Joint Genome Institute (JGI-PGF)"/>
            <person name="Ivanova N."/>
            <person name="Daum C."/>
            <person name="Lang E."/>
            <person name="Abt B."/>
            <person name="Kopitz M."/>
            <person name="Saunders E."/>
            <person name="Lapidus A."/>
            <person name="Lucas S."/>
            <person name="Glavina Del Rio T."/>
            <person name="Nolan M."/>
            <person name="Tice H."/>
            <person name="Copeland A."/>
            <person name="Cheng J.F."/>
            <person name="Chen F."/>
            <person name="Bruce D."/>
            <person name="Goodwin L."/>
            <person name="Pitluck S."/>
            <person name="Mavromatis K."/>
            <person name="Pati A."/>
            <person name="Mikhailova N."/>
            <person name="Chen A."/>
            <person name="Palaniappan K."/>
            <person name="Land M."/>
            <person name="Hauser L."/>
            <person name="Chang Y.J."/>
            <person name="Jeffries C.D."/>
            <person name="Detter J.C."/>
            <person name="Brettin T."/>
            <person name="Rohde M."/>
            <person name="Goker M."/>
            <person name="Bristow J."/>
            <person name="Markowitz V."/>
            <person name="Eisen J.A."/>
            <person name="Hugenholtz P."/>
            <person name="Kyrpides N.C."/>
            <person name="Klenk H.P."/>
        </authorList>
    </citation>
    <scope>NUCLEOTIDE SEQUENCE [LARGE SCALE GENOMIC DNA]</scope>
    <source>
        <strain evidence="2">DSM 14365 / CIP 107738 / JCM 11303 / AJ 13395 / SMP-2</strain>
    </source>
</reference>
<dbReference type="Gene3D" id="2.40.50.100">
    <property type="match status" value="1"/>
</dbReference>
<accession>D0LIF8</accession>
<dbReference type="PANTHER" id="PTHR30386">
    <property type="entry name" value="MEMBRANE FUSION SUBUNIT OF EMRAB-TOLC MULTIDRUG EFFLUX PUMP"/>
    <property type="match status" value="1"/>
</dbReference>
<dbReference type="Proteomes" id="UP000001880">
    <property type="component" value="Chromosome"/>
</dbReference>
<dbReference type="AlphaFoldDB" id="D0LIF8"/>
<dbReference type="EMBL" id="CP001804">
    <property type="protein sequence ID" value="ACY18314.1"/>
    <property type="molecule type" value="Genomic_DNA"/>
</dbReference>
<evidence type="ECO:0000313" key="2">
    <source>
        <dbReference type="Proteomes" id="UP000001880"/>
    </source>
</evidence>
<dbReference type="Gene3D" id="3.30.450.40">
    <property type="match status" value="1"/>
</dbReference>
<evidence type="ECO:0000313" key="1">
    <source>
        <dbReference type="EMBL" id="ACY18314.1"/>
    </source>
</evidence>
<proteinExistence type="predicted"/>
<dbReference type="HOGENOM" id="CLU_430086_0_0_7"/>
<dbReference type="InterPro" id="IPR029016">
    <property type="entry name" value="GAF-like_dom_sf"/>
</dbReference>
<dbReference type="OrthoDB" id="5522338at2"/>
<dbReference type="RefSeq" id="WP_012830906.1">
    <property type="nucleotide sequence ID" value="NC_013440.1"/>
</dbReference>
<dbReference type="KEGG" id="hoh:Hoch_5838"/>
<sequence length="636" mass="68353">MRVALASHGEVDADARRWLEAQLAGPVHGELSTLDSGAAVLDALRAAETGARPSFDVLVLGHALRDMKPAALLAAITELREAQLEAAESAGVAPVAPVPVFLLRPAAGEVPAGEVPAGEVPECVYHLLHDGLGAAEVAALMRSACRREPLAPSRTPRDKSDIPPQASLQVTRNLAAQRKLEDAAEVCVRAMNLLVSCERAQCLFFDDSGGALWSELLDQPYEGYAHAGLAGFTARTAEPLHLRRADADPRYQGDMDDPHGDGGAQLLTQPVIGADGAVHAVLVAARDADARPFTAIHRANLATLAAHFAPLFDLLGAHLEARAETKGDDGPLFREEALEAYSESDEHGDVLRISPGWVGWTFWLLLFACVSALLYAALGTVSEYSSGPALVRMNGRTELTASRPGTIEEIYVVPGQRVRAGQVLVRLHDIDALVEYQRINDDFEAQLRNLLRTPSDLGLRQAVAGLRAQREQALALLEERRIRAPHAGTVSDVRIRPGLALATGELLLSLIDDESDLTVVALLPGGDRPLLAPGMTLRLELSGYQYAYQDLHLETVADEVIGPTEAVRYLGPQAADALSITGPVVLVGARLPSTTFTTDDGVFNYHDGMQGIAEVRVRDRTILEHLFPALRRLSEW</sequence>